<dbReference type="EMBL" id="JAFIRN010000006">
    <property type="protein sequence ID" value="KAG5846922.1"/>
    <property type="molecule type" value="Genomic_DNA"/>
</dbReference>
<feature type="domain" description="C2H2-type" evidence="15">
    <location>
        <begin position="429"/>
        <end position="456"/>
    </location>
</feature>
<keyword evidence="17" id="KW-1185">Reference proteome</keyword>
<feature type="domain" description="C2H2-type" evidence="15">
    <location>
        <begin position="358"/>
        <end position="385"/>
    </location>
</feature>
<name>A0A9D3MFA8_ANGAN</name>
<dbReference type="InterPro" id="IPR011333">
    <property type="entry name" value="SKP1/BTB/POZ_sf"/>
</dbReference>
<evidence type="ECO:0000259" key="14">
    <source>
        <dbReference type="PROSITE" id="PS50097"/>
    </source>
</evidence>
<evidence type="ECO:0000256" key="8">
    <source>
        <dbReference type="ARBA" id="ARBA00023125"/>
    </source>
</evidence>
<dbReference type="SMART" id="SM00355">
    <property type="entry name" value="ZnF_C2H2"/>
    <property type="match status" value="4"/>
</dbReference>
<dbReference type="Pfam" id="PF00096">
    <property type="entry name" value="zf-C2H2"/>
    <property type="match status" value="3"/>
</dbReference>
<evidence type="ECO:0000256" key="10">
    <source>
        <dbReference type="ARBA" id="ARBA00023242"/>
    </source>
</evidence>
<organism evidence="16 17">
    <name type="scientific">Anguilla anguilla</name>
    <name type="common">European freshwater eel</name>
    <name type="synonym">Muraena anguilla</name>
    <dbReference type="NCBI Taxonomy" id="7936"/>
    <lineage>
        <taxon>Eukaryota</taxon>
        <taxon>Metazoa</taxon>
        <taxon>Chordata</taxon>
        <taxon>Craniata</taxon>
        <taxon>Vertebrata</taxon>
        <taxon>Euteleostomi</taxon>
        <taxon>Actinopterygii</taxon>
        <taxon>Neopterygii</taxon>
        <taxon>Teleostei</taxon>
        <taxon>Anguilliformes</taxon>
        <taxon>Anguillidae</taxon>
        <taxon>Anguilla</taxon>
    </lineage>
</organism>
<evidence type="ECO:0000259" key="15">
    <source>
        <dbReference type="PROSITE" id="PS50157"/>
    </source>
</evidence>
<protein>
    <submittedName>
        <fullName evidence="16">Uncharacterized protein</fullName>
    </submittedName>
</protein>
<comment type="subcellular location">
    <subcellularLocation>
        <location evidence="1">Nucleus</location>
    </subcellularLocation>
</comment>
<keyword evidence="5 12" id="KW-0863">Zinc-finger</keyword>
<dbReference type="Gene3D" id="3.30.710.10">
    <property type="entry name" value="Potassium Channel Kv1.1, Chain A"/>
    <property type="match status" value="1"/>
</dbReference>
<keyword evidence="6" id="KW-0862">Zinc</keyword>
<keyword evidence="2" id="KW-0678">Repressor</keyword>
<dbReference type="PROSITE" id="PS00028">
    <property type="entry name" value="ZINC_FINGER_C2H2_1"/>
    <property type="match status" value="4"/>
</dbReference>
<dbReference type="GO" id="GO:0005634">
    <property type="term" value="C:nucleus"/>
    <property type="evidence" value="ECO:0007669"/>
    <property type="project" value="UniProtKB-SubCell"/>
</dbReference>
<keyword evidence="3" id="KW-0479">Metal-binding</keyword>
<evidence type="ECO:0000256" key="4">
    <source>
        <dbReference type="ARBA" id="ARBA00022737"/>
    </source>
</evidence>
<dbReference type="PROSITE" id="PS50097">
    <property type="entry name" value="BTB"/>
    <property type="match status" value="1"/>
</dbReference>
<dbReference type="InterPro" id="IPR036236">
    <property type="entry name" value="Znf_C2H2_sf"/>
</dbReference>
<dbReference type="FunFam" id="3.30.160.60:FF:000646">
    <property type="entry name" value="Myeloid zinc finger 1"/>
    <property type="match status" value="1"/>
</dbReference>
<feature type="domain" description="BTB" evidence="14">
    <location>
        <begin position="49"/>
        <end position="116"/>
    </location>
</feature>
<keyword evidence="10" id="KW-0539">Nucleus</keyword>
<feature type="region of interest" description="Disordered" evidence="13">
    <location>
        <begin position="163"/>
        <end position="193"/>
    </location>
</feature>
<dbReference type="PROSITE" id="PS50157">
    <property type="entry name" value="ZINC_FINGER_C2H2_2"/>
    <property type="match status" value="4"/>
</dbReference>
<dbReference type="SUPFAM" id="SSF57667">
    <property type="entry name" value="beta-beta-alpha zinc fingers"/>
    <property type="match status" value="2"/>
</dbReference>
<comment type="similarity">
    <text evidence="11">Belongs to the krueppel C2H2-type zinc-finger protein family. ZBTB18 subfamily.</text>
</comment>
<evidence type="ECO:0000256" key="5">
    <source>
        <dbReference type="ARBA" id="ARBA00022771"/>
    </source>
</evidence>
<dbReference type="GO" id="GO:0000981">
    <property type="term" value="F:DNA-binding transcription factor activity, RNA polymerase II-specific"/>
    <property type="evidence" value="ECO:0007669"/>
    <property type="project" value="TreeGrafter"/>
</dbReference>
<dbReference type="InterPro" id="IPR000210">
    <property type="entry name" value="BTB/POZ_dom"/>
</dbReference>
<evidence type="ECO:0000256" key="9">
    <source>
        <dbReference type="ARBA" id="ARBA00023163"/>
    </source>
</evidence>
<dbReference type="Proteomes" id="UP001044222">
    <property type="component" value="Chromosome 6"/>
</dbReference>
<keyword evidence="7" id="KW-0805">Transcription regulation</keyword>
<sequence>MVSKGSTKSNNQRIGLLCLSGYDRRMEFPNHSRQLLQRLQQQRCQGFLCDSTVVVGEAKFRAHRAVLASCSIYFHLLYKEQTDRQDVVYLNSDIVTAPAFSLLLEFMYQGKLETPGLLVEDVMAAASYLYMYDIVTECTGKLDAMELLSLQKKVNERIALSAKDRGSPDTELHHKRRPQHQTRTSLMVESETNHKQVRPAAFDHKESVQSTRKANGHITGSLAFMSPACELVPKSHPRVGGEMGAIVSGQTGHATSPSPWTRVAGDEDRALDLSCRPPPGKGPWGPSLAPVLGQLGKGQPDTVLKSAHGQGVQSKLVDGVLPDRQGQHLRTSTRSPAQTPERDGPPPGRRRSYLHGLCTCPLCSRPFPNPRLLQLHLETHFQERGRAPAKLAPLVGGVVKPTCQQCGKTFSCLYTLKRHERTHSGEKPYTCARCGKGFQYSHNLTRHAVVHTRQKPHACSLCERRFTQSGDLYRHIRKFHHGVTEVLTGSI</sequence>
<dbReference type="SUPFAM" id="SSF54695">
    <property type="entry name" value="POZ domain"/>
    <property type="match status" value="1"/>
</dbReference>
<proteinExistence type="inferred from homology"/>
<dbReference type="Pfam" id="PF00651">
    <property type="entry name" value="BTB"/>
    <property type="match status" value="1"/>
</dbReference>
<evidence type="ECO:0000256" key="6">
    <source>
        <dbReference type="ARBA" id="ARBA00022833"/>
    </source>
</evidence>
<keyword evidence="9" id="KW-0804">Transcription</keyword>
<evidence type="ECO:0000313" key="17">
    <source>
        <dbReference type="Proteomes" id="UP001044222"/>
    </source>
</evidence>
<feature type="domain" description="C2H2-type" evidence="15">
    <location>
        <begin position="457"/>
        <end position="485"/>
    </location>
</feature>
<feature type="region of interest" description="Disordered" evidence="13">
    <location>
        <begin position="270"/>
        <end position="350"/>
    </location>
</feature>
<evidence type="ECO:0000256" key="12">
    <source>
        <dbReference type="PROSITE-ProRule" id="PRU00042"/>
    </source>
</evidence>
<keyword evidence="4" id="KW-0677">Repeat</keyword>
<dbReference type="PANTHER" id="PTHR24394">
    <property type="entry name" value="ZINC FINGER PROTEIN"/>
    <property type="match status" value="1"/>
</dbReference>
<dbReference type="AlphaFoldDB" id="A0A9D3MFA8"/>
<evidence type="ECO:0000313" key="16">
    <source>
        <dbReference type="EMBL" id="KAG5846922.1"/>
    </source>
</evidence>
<dbReference type="GO" id="GO:0003677">
    <property type="term" value="F:DNA binding"/>
    <property type="evidence" value="ECO:0007669"/>
    <property type="project" value="UniProtKB-KW"/>
</dbReference>
<dbReference type="Gene3D" id="3.30.160.60">
    <property type="entry name" value="Classic Zinc Finger"/>
    <property type="match status" value="3"/>
</dbReference>
<dbReference type="GO" id="GO:0008270">
    <property type="term" value="F:zinc ion binding"/>
    <property type="evidence" value="ECO:0007669"/>
    <property type="project" value="UniProtKB-KW"/>
</dbReference>
<dbReference type="InterPro" id="IPR013087">
    <property type="entry name" value="Znf_C2H2_type"/>
</dbReference>
<feature type="compositionally biased region" description="Polar residues" evidence="13">
    <location>
        <begin position="328"/>
        <end position="338"/>
    </location>
</feature>
<comment type="caution">
    <text evidence="16">The sequence shown here is derived from an EMBL/GenBank/DDBJ whole genome shotgun (WGS) entry which is preliminary data.</text>
</comment>
<evidence type="ECO:0000256" key="3">
    <source>
        <dbReference type="ARBA" id="ARBA00022723"/>
    </source>
</evidence>
<evidence type="ECO:0000256" key="7">
    <source>
        <dbReference type="ARBA" id="ARBA00023015"/>
    </source>
</evidence>
<dbReference type="SMART" id="SM00225">
    <property type="entry name" value="BTB"/>
    <property type="match status" value="1"/>
</dbReference>
<dbReference type="Pfam" id="PF13894">
    <property type="entry name" value="zf-C2H2_4"/>
    <property type="match status" value="1"/>
</dbReference>
<evidence type="ECO:0000256" key="11">
    <source>
        <dbReference type="ARBA" id="ARBA00038422"/>
    </source>
</evidence>
<gene>
    <name evidence="16" type="ORF">ANANG_G00120100</name>
</gene>
<dbReference type="PANTHER" id="PTHR24394:SF20">
    <property type="entry name" value="ZINC FINGER AND BTB DOMAIN-CONTAINING PROTEIN 42"/>
    <property type="match status" value="1"/>
</dbReference>
<reference evidence="16" key="1">
    <citation type="submission" date="2021-01" db="EMBL/GenBank/DDBJ databases">
        <title>A chromosome-scale assembly of European eel, Anguilla anguilla.</title>
        <authorList>
            <person name="Henkel C."/>
            <person name="Jong-Raadsen S.A."/>
            <person name="Dufour S."/>
            <person name="Weltzien F.-A."/>
            <person name="Palstra A.P."/>
            <person name="Pelster B."/>
            <person name="Spaink H.P."/>
            <person name="Van Den Thillart G.E."/>
            <person name="Jansen H."/>
            <person name="Zahm M."/>
            <person name="Klopp C."/>
            <person name="Cedric C."/>
            <person name="Louis A."/>
            <person name="Berthelot C."/>
            <person name="Parey E."/>
            <person name="Roest Crollius H."/>
            <person name="Montfort J."/>
            <person name="Robinson-Rechavi M."/>
            <person name="Bucao C."/>
            <person name="Bouchez O."/>
            <person name="Gislard M."/>
            <person name="Lluch J."/>
            <person name="Milhes M."/>
            <person name="Lampietro C."/>
            <person name="Lopez Roques C."/>
            <person name="Donnadieu C."/>
            <person name="Braasch I."/>
            <person name="Desvignes T."/>
            <person name="Postlethwait J."/>
            <person name="Bobe J."/>
            <person name="Guiguen Y."/>
            <person name="Dirks R."/>
        </authorList>
    </citation>
    <scope>NUCLEOTIDE SEQUENCE</scope>
    <source>
        <strain evidence="16">Tag_6206</strain>
        <tissue evidence="16">Liver</tissue>
    </source>
</reference>
<accession>A0A9D3MFA8</accession>
<evidence type="ECO:0000256" key="2">
    <source>
        <dbReference type="ARBA" id="ARBA00022491"/>
    </source>
</evidence>
<dbReference type="FunFam" id="3.30.160.60:FF:000892">
    <property type="entry name" value="zinc finger and BTB domain-containing protein 3"/>
    <property type="match status" value="1"/>
</dbReference>
<evidence type="ECO:0000256" key="13">
    <source>
        <dbReference type="SAM" id="MobiDB-lite"/>
    </source>
</evidence>
<evidence type="ECO:0000256" key="1">
    <source>
        <dbReference type="ARBA" id="ARBA00004123"/>
    </source>
</evidence>
<keyword evidence="8" id="KW-0238">DNA-binding</keyword>
<feature type="compositionally biased region" description="Basic and acidic residues" evidence="13">
    <location>
        <begin position="163"/>
        <end position="172"/>
    </location>
</feature>
<dbReference type="FunFam" id="3.30.160.60:FF:000114">
    <property type="entry name" value="Zinc finger and BTB domain-containing protein 18"/>
    <property type="match status" value="1"/>
</dbReference>
<feature type="domain" description="C2H2-type" evidence="15">
    <location>
        <begin position="401"/>
        <end position="428"/>
    </location>
</feature>